<protein>
    <recommendedName>
        <fullName evidence="1">Phosphatidylserine synthase</fullName>
        <ecNumber evidence="1">2.7.8.29</ecNumber>
    </recommendedName>
    <alternativeName>
        <fullName evidence="1">Serine-exchange enzyme</fullName>
    </alternativeName>
</protein>
<dbReference type="Pfam" id="PF03034">
    <property type="entry name" value="PSS"/>
    <property type="match status" value="1"/>
</dbReference>
<comment type="caution">
    <text evidence="1">Lacks conserved residue(s) required for the propagation of feature annotation.</text>
</comment>
<comment type="caution">
    <text evidence="3">The sequence shown here is derived from an EMBL/GenBank/DDBJ whole genome shotgun (WGS) entry which is preliminary data.</text>
</comment>
<dbReference type="AlphaFoldDB" id="A0AAD9J0K1"/>
<keyword evidence="1" id="KW-0812">Transmembrane</keyword>
<comment type="function">
    <text evidence="1">Catalyzes a base-exchange reaction in which the polar head group of phosphatidylethanolamine (PE) is replaced by L-serine.</text>
</comment>
<keyword evidence="1" id="KW-0594">Phospholipid biosynthesis</keyword>
<dbReference type="EC" id="2.7.8.29" evidence="1"/>
<accession>A0AAD9J0K1</accession>
<name>A0AAD9J0K1_9ANNE</name>
<evidence type="ECO:0000256" key="1">
    <source>
        <dbReference type="RuleBase" id="RU368094"/>
    </source>
</evidence>
<dbReference type="InterPro" id="IPR004277">
    <property type="entry name" value="PSS"/>
</dbReference>
<comment type="pathway">
    <text evidence="1">Phospholipid metabolism; phosphatidylserine biosynthesis.</text>
</comment>
<comment type="subcellular location">
    <subcellularLocation>
        <location evidence="1">Endoplasmic reticulum membrane</location>
        <topology evidence="1">Multi-pass membrane protein</topology>
    </subcellularLocation>
</comment>
<dbReference type="EMBL" id="JAODUP010000785">
    <property type="protein sequence ID" value="KAK2144109.1"/>
    <property type="molecule type" value="Genomic_DNA"/>
</dbReference>
<proteinExistence type="inferred from homology"/>
<keyword evidence="1" id="KW-0808">Transferase</keyword>
<keyword evidence="1" id="KW-0256">Endoplasmic reticulum</keyword>
<dbReference type="Proteomes" id="UP001208570">
    <property type="component" value="Unassembled WGS sequence"/>
</dbReference>
<gene>
    <name evidence="3" type="ORF">LSH36_785g03001</name>
</gene>
<keyword evidence="1" id="KW-0444">Lipid biosynthesis</keyword>
<dbReference type="GO" id="GO:0106245">
    <property type="term" value="F:L-serine-phosphatidylethanolamine phosphatidyltransferase activity"/>
    <property type="evidence" value="ECO:0007669"/>
    <property type="project" value="UniProtKB-UniRule"/>
</dbReference>
<keyword evidence="1" id="KW-1208">Phospholipid metabolism</keyword>
<feature type="compositionally biased region" description="Acidic residues" evidence="2">
    <location>
        <begin position="104"/>
        <end position="116"/>
    </location>
</feature>
<dbReference type="GO" id="GO:0005789">
    <property type="term" value="C:endoplasmic reticulum membrane"/>
    <property type="evidence" value="ECO:0007669"/>
    <property type="project" value="UniProtKB-SubCell"/>
</dbReference>
<evidence type="ECO:0000256" key="2">
    <source>
        <dbReference type="SAM" id="MobiDB-lite"/>
    </source>
</evidence>
<organism evidence="3 4">
    <name type="scientific">Paralvinella palmiformis</name>
    <dbReference type="NCBI Taxonomy" id="53620"/>
    <lineage>
        <taxon>Eukaryota</taxon>
        <taxon>Metazoa</taxon>
        <taxon>Spiralia</taxon>
        <taxon>Lophotrochozoa</taxon>
        <taxon>Annelida</taxon>
        <taxon>Polychaeta</taxon>
        <taxon>Sedentaria</taxon>
        <taxon>Canalipalpata</taxon>
        <taxon>Terebellida</taxon>
        <taxon>Terebelliformia</taxon>
        <taxon>Alvinellidae</taxon>
        <taxon>Paralvinella</taxon>
    </lineage>
</organism>
<reference evidence="3" key="1">
    <citation type="journal article" date="2023" name="Mol. Biol. Evol.">
        <title>Third-Generation Sequencing Reveals the Adaptive Role of the Epigenome in Three Deep-Sea Polychaetes.</title>
        <authorList>
            <person name="Perez M."/>
            <person name="Aroh O."/>
            <person name="Sun Y."/>
            <person name="Lan Y."/>
            <person name="Juniper S.K."/>
            <person name="Young C.R."/>
            <person name="Angers B."/>
            <person name="Qian P.Y."/>
        </authorList>
    </citation>
    <scope>NUCLEOTIDE SEQUENCE</scope>
    <source>
        <strain evidence="3">P08H-3</strain>
    </source>
</reference>
<feature type="transmembrane region" description="Helical" evidence="1">
    <location>
        <begin position="52"/>
        <end position="76"/>
    </location>
</feature>
<evidence type="ECO:0000313" key="3">
    <source>
        <dbReference type="EMBL" id="KAK2144109.1"/>
    </source>
</evidence>
<comment type="catalytic activity">
    <reaction evidence="1">
        <text>a 1,2-diacyl-sn-glycero-3-phosphoethanolamine + L-serine = a 1,2-diacyl-sn-glycero-3-phospho-L-serine + ethanolamine</text>
        <dbReference type="Rhea" id="RHEA:27606"/>
        <dbReference type="ChEBI" id="CHEBI:33384"/>
        <dbReference type="ChEBI" id="CHEBI:57262"/>
        <dbReference type="ChEBI" id="CHEBI:57603"/>
        <dbReference type="ChEBI" id="CHEBI:64612"/>
        <dbReference type="EC" id="2.7.8.29"/>
    </reaction>
</comment>
<comment type="similarity">
    <text evidence="1">Belongs to the phosphatidyl serine synthase family.</text>
</comment>
<keyword evidence="1" id="KW-0472">Membrane</keyword>
<keyword evidence="1" id="KW-1133">Transmembrane helix</keyword>
<feature type="region of interest" description="Disordered" evidence="2">
    <location>
        <begin position="84"/>
        <end position="125"/>
    </location>
</feature>
<dbReference type="GO" id="GO:0006659">
    <property type="term" value="P:phosphatidylserine biosynthetic process"/>
    <property type="evidence" value="ECO:0007669"/>
    <property type="project" value="UniProtKB-UniRule"/>
</dbReference>
<keyword evidence="4" id="KW-1185">Reference proteome</keyword>
<keyword evidence="1" id="KW-0443">Lipid metabolism</keyword>
<evidence type="ECO:0000313" key="4">
    <source>
        <dbReference type="Proteomes" id="UP001208570"/>
    </source>
</evidence>
<sequence length="125" mass="15110">MFEFLEYTFEHQLPNFSECWWDHSAIALTEFMIILKFEWNTVTKPLPRHISILWLTGLLALLTWTVYHFYLHRIFLRLENKLRKSRRSRKRQNLAGHETMSSESDPDESLMSDFDGDAWKEKKTD</sequence>